<feature type="domain" description="AB hydrolase-1" evidence="2">
    <location>
        <begin position="8"/>
        <end position="259"/>
    </location>
</feature>
<dbReference type="OrthoDB" id="5729753at2"/>
<dbReference type="SUPFAM" id="SSF53474">
    <property type="entry name" value="alpha/beta-Hydrolases"/>
    <property type="match status" value="1"/>
</dbReference>
<accession>A0A556AZJ1</accession>
<dbReference type="AlphaFoldDB" id="A0A556AZJ1"/>
<name>A0A556AZJ1_9BURK</name>
<dbReference type="Proteomes" id="UP000318405">
    <property type="component" value="Unassembled WGS sequence"/>
</dbReference>
<evidence type="ECO:0000256" key="1">
    <source>
        <dbReference type="ARBA" id="ARBA00022801"/>
    </source>
</evidence>
<keyword evidence="1 3" id="KW-0378">Hydrolase</keyword>
<keyword evidence="4" id="KW-1185">Reference proteome</keyword>
<protein>
    <submittedName>
        <fullName evidence="3">Alpha/beta hydrolase</fullName>
    </submittedName>
</protein>
<evidence type="ECO:0000313" key="4">
    <source>
        <dbReference type="Proteomes" id="UP000318405"/>
    </source>
</evidence>
<dbReference type="PANTHER" id="PTHR43798:SF31">
    <property type="entry name" value="AB HYDROLASE SUPERFAMILY PROTEIN YCLE"/>
    <property type="match status" value="1"/>
</dbReference>
<sequence length="279" mass="30553">MPPRPLLFFSHANGFPAGTYRKLFAQLEPHYRVAAPDCYGHDPLFPVTDGWRHLVRQAAHELALVRQGDEPVILVGHSLGGFLSLMLAASEPAAVRAVVMLDSPVLHGWKAGVIRAAKRVGLAARVPPASVAWRRRDRFASPDDALTHFASKPVFARWDADVLRDYVGCGVCRREDGAGLRFARDVEARIYQTLPHDLGRVASRLRQRVPGLPVGFIRGTRSQEVRQVGLAATRRLVGEHMRQIEGGHLFPMERPAQTAGELLGLLAAMGVAPSLPRAA</sequence>
<organism evidence="3 4">
    <name type="scientific">Verticiella sediminum</name>
    <dbReference type="NCBI Taxonomy" id="1247510"/>
    <lineage>
        <taxon>Bacteria</taxon>
        <taxon>Pseudomonadati</taxon>
        <taxon>Pseudomonadota</taxon>
        <taxon>Betaproteobacteria</taxon>
        <taxon>Burkholderiales</taxon>
        <taxon>Alcaligenaceae</taxon>
        <taxon>Verticiella</taxon>
    </lineage>
</organism>
<dbReference type="GO" id="GO:0016020">
    <property type="term" value="C:membrane"/>
    <property type="evidence" value="ECO:0007669"/>
    <property type="project" value="TreeGrafter"/>
</dbReference>
<dbReference type="PANTHER" id="PTHR43798">
    <property type="entry name" value="MONOACYLGLYCEROL LIPASE"/>
    <property type="match status" value="1"/>
</dbReference>
<gene>
    <name evidence="3" type="ORF">FOZ76_03085</name>
</gene>
<evidence type="ECO:0000259" key="2">
    <source>
        <dbReference type="Pfam" id="PF12697"/>
    </source>
</evidence>
<reference evidence="3 4" key="1">
    <citation type="submission" date="2019-07" db="EMBL/GenBank/DDBJ databases">
        <title>Qingshengfaniella alkalisoli gen. nov., sp. nov., isolated from saline soil.</title>
        <authorList>
            <person name="Xu L."/>
            <person name="Huang X.-X."/>
            <person name="Sun J.-Q."/>
        </authorList>
    </citation>
    <scope>NUCLEOTIDE SEQUENCE [LARGE SCALE GENOMIC DNA]</scope>
    <source>
        <strain evidence="3 4">DSM 27279</strain>
    </source>
</reference>
<dbReference type="EMBL" id="VLTJ01000005">
    <property type="protein sequence ID" value="TSH98349.1"/>
    <property type="molecule type" value="Genomic_DNA"/>
</dbReference>
<dbReference type="Gene3D" id="3.40.50.1820">
    <property type="entry name" value="alpha/beta hydrolase"/>
    <property type="match status" value="1"/>
</dbReference>
<dbReference type="InterPro" id="IPR050266">
    <property type="entry name" value="AB_hydrolase_sf"/>
</dbReference>
<proteinExistence type="predicted"/>
<evidence type="ECO:0000313" key="3">
    <source>
        <dbReference type="EMBL" id="TSH98349.1"/>
    </source>
</evidence>
<dbReference type="InterPro" id="IPR000073">
    <property type="entry name" value="AB_hydrolase_1"/>
</dbReference>
<dbReference type="Pfam" id="PF12697">
    <property type="entry name" value="Abhydrolase_6"/>
    <property type="match status" value="1"/>
</dbReference>
<dbReference type="InterPro" id="IPR029058">
    <property type="entry name" value="AB_hydrolase_fold"/>
</dbReference>
<comment type="caution">
    <text evidence="3">The sequence shown here is derived from an EMBL/GenBank/DDBJ whole genome shotgun (WGS) entry which is preliminary data.</text>
</comment>
<dbReference type="GO" id="GO:0016787">
    <property type="term" value="F:hydrolase activity"/>
    <property type="evidence" value="ECO:0007669"/>
    <property type="project" value="UniProtKB-KW"/>
</dbReference>